<keyword evidence="3" id="KW-1185">Reference proteome</keyword>
<organism evidence="2 3">
    <name type="scientific">Pseudonocardia xishanensis</name>
    <dbReference type="NCBI Taxonomy" id="630995"/>
    <lineage>
        <taxon>Bacteria</taxon>
        <taxon>Bacillati</taxon>
        <taxon>Actinomycetota</taxon>
        <taxon>Actinomycetes</taxon>
        <taxon>Pseudonocardiales</taxon>
        <taxon>Pseudonocardiaceae</taxon>
        <taxon>Pseudonocardia</taxon>
    </lineage>
</organism>
<accession>A0ABP8RYC5</accession>
<gene>
    <name evidence="2" type="ORF">GCM10023175_52380</name>
</gene>
<comment type="caution">
    <text evidence="2">The sequence shown here is derived from an EMBL/GenBank/DDBJ whole genome shotgun (WGS) entry which is preliminary data.</text>
</comment>
<protein>
    <submittedName>
        <fullName evidence="2">Acetyl-CoA acetyltransferase</fullName>
    </submittedName>
</protein>
<dbReference type="Gene3D" id="3.40.47.10">
    <property type="match status" value="1"/>
</dbReference>
<dbReference type="PANTHER" id="PTHR42870:SF1">
    <property type="entry name" value="NON-SPECIFIC LIPID-TRANSFER PROTEIN-LIKE 2"/>
    <property type="match status" value="1"/>
</dbReference>
<dbReference type="Pfam" id="PF22691">
    <property type="entry name" value="Thiolase_C_1"/>
    <property type="match status" value="1"/>
</dbReference>
<feature type="domain" description="Thiolase C-terminal" evidence="1">
    <location>
        <begin position="274"/>
        <end position="400"/>
    </location>
</feature>
<dbReference type="RefSeq" id="WP_345424064.1">
    <property type="nucleotide sequence ID" value="NZ_BAABGT010000083.1"/>
</dbReference>
<dbReference type="EMBL" id="BAABGT010000083">
    <property type="protein sequence ID" value="GAA4554445.1"/>
    <property type="molecule type" value="Genomic_DNA"/>
</dbReference>
<sequence length="403" mass="41872">MSYWVLGGVQTDFARSLAREGADFAALCSEVLGSLFESLPVEPTDVETIHVANAFGEAYQGQGHLGTMPATVLPQLQWLPASRHEAACASGSMAALGALKDLATGSHCVLVVGLELERSAGRDAGGLMSGASWVGHEADGVSLTWPYVFDRIREEYDRRYGLDDGVLRAISALNLGNARANPLAQTRGWPEVDLAGPAGTSDETNPFVLGGLRRSDCSQITDGGVAVLLVDDEFLDRRPELRSHASRIVGTAHGTGPLGLQTKLEQSADGGYLMPGVKKVADRALAAAGTTVAEIDLFEVHDCFSISELVIVEHLGLAAPGKGAQLLETGQLAPDGGSPVNPSGGLLGVGHPVGASGLRMLLDAHRQVTGSAGDYQVQGARRAMTLNFGGSMATVASLIVEGA</sequence>
<dbReference type="PANTHER" id="PTHR42870">
    <property type="entry name" value="ACETYL-COA C-ACETYLTRANSFERASE"/>
    <property type="match status" value="1"/>
</dbReference>
<dbReference type="CDD" id="cd00829">
    <property type="entry name" value="SCP-x_thiolase"/>
    <property type="match status" value="1"/>
</dbReference>
<evidence type="ECO:0000313" key="2">
    <source>
        <dbReference type="EMBL" id="GAA4554445.1"/>
    </source>
</evidence>
<dbReference type="InterPro" id="IPR002155">
    <property type="entry name" value="Thiolase"/>
</dbReference>
<evidence type="ECO:0000259" key="1">
    <source>
        <dbReference type="Pfam" id="PF22691"/>
    </source>
</evidence>
<dbReference type="SUPFAM" id="SSF53901">
    <property type="entry name" value="Thiolase-like"/>
    <property type="match status" value="2"/>
</dbReference>
<dbReference type="Proteomes" id="UP001501598">
    <property type="component" value="Unassembled WGS sequence"/>
</dbReference>
<dbReference type="InterPro" id="IPR055140">
    <property type="entry name" value="Thiolase_C_2"/>
</dbReference>
<reference evidence="3" key="1">
    <citation type="journal article" date="2019" name="Int. J. Syst. Evol. Microbiol.">
        <title>The Global Catalogue of Microorganisms (GCM) 10K type strain sequencing project: providing services to taxonomists for standard genome sequencing and annotation.</title>
        <authorList>
            <consortium name="The Broad Institute Genomics Platform"/>
            <consortium name="The Broad Institute Genome Sequencing Center for Infectious Disease"/>
            <person name="Wu L."/>
            <person name="Ma J."/>
        </authorList>
    </citation>
    <scope>NUCLEOTIDE SEQUENCE [LARGE SCALE GENOMIC DNA]</scope>
    <source>
        <strain evidence="3">JCM 17906</strain>
    </source>
</reference>
<dbReference type="InterPro" id="IPR016039">
    <property type="entry name" value="Thiolase-like"/>
</dbReference>
<dbReference type="PIRSF" id="PIRSF000429">
    <property type="entry name" value="Ac-CoA_Ac_transf"/>
    <property type="match status" value="1"/>
</dbReference>
<dbReference type="NCBIfam" id="NF004936">
    <property type="entry name" value="PRK06289.1"/>
    <property type="match status" value="1"/>
</dbReference>
<name>A0ABP8RYC5_9PSEU</name>
<evidence type="ECO:0000313" key="3">
    <source>
        <dbReference type="Proteomes" id="UP001501598"/>
    </source>
</evidence>
<proteinExistence type="predicted"/>